<comment type="similarity">
    <text evidence="1">Belongs to the ATP-dependent AMP-binding enzyme family.</text>
</comment>
<dbReference type="PANTHER" id="PTHR43201:SF5">
    <property type="entry name" value="MEDIUM-CHAIN ACYL-COA LIGASE ACSF2, MITOCHONDRIAL"/>
    <property type="match status" value="1"/>
</dbReference>
<dbReference type="Gene3D" id="3.40.50.12780">
    <property type="entry name" value="N-terminal domain of ligase-like"/>
    <property type="match status" value="1"/>
</dbReference>
<dbReference type="OrthoDB" id="9803968at2"/>
<dbReference type="InterPro" id="IPR000873">
    <property type="entry name" value="AMP-dep_synth/lig_dom"/>
</dbReference>
<dbReference type="SUPFAM" id="SSF56801">
    <property type="entry name" value="Acetyl-CoA synthetase-like"/>
    <property type="match status" value="1"/>
</dbReference>
<dbReference type="Proteomes" id="UP000305546">
    <property type="component" value="Unassembled WGS sequence"/>
</dbReference>
<evidence type="ECO:0000259" key="3">
    <source>
        <dbReference type="Pfam" id="PF00501"/>
    </source>
</evidence>
<evidence type="ECO:0000259" key="4">
    <source>
        <dbReference type="Pfam" id="PF13193"/>
    </source>
</evidence>
<dbReference type="Pfam" id="PF13193">
    <property type="entry name" value="AMP-binding_C"/>
    <property type="match status" value="1"/>
</dbReference>
<dbReference type="InterPro" id="IPR042099">
    <property type="entry name" value="ANL_N_sf"/>
</dbReference>
<evidence type="ECO:0000313" key="6">
    <source>
        <dbReference type="Proteomes" id="UP000305546"/>
    </source>
</evidence>
<evidence type="ECO:0000256" key="1">
    <source>
        <dbReference type="ARBA" id="ARBA00006432"/>
    </source>
</evidence>
<dbReference type="InterPro" id="IPR020845">
    <property type="entry name" value="AMP-binding_CS"/>
</dbReference>
<feature type="domain" description="AMP-binding enzyme C-terminal" evidence="4">
    <location>
        <begin position="464"/>
        <end position="539"/>
    </location>
</feature>
<dbReference type="Gene3D" id="3.30.300.30">
    <property type="match status" value="1"/>
</dbReference>
<dbReference type="GO" id="GO:0006631">
    <property type="term" value="P:fatty acid metabolic process"/>
    <property type="evidence" value="ECO:0007669"/>
    <property type="project" value="TreeGrafter"/>
</dbReference>
<name>A0A5C4M7L8_9PSEU</name>
<keyword evidence="2 5" id="KW-0436">Ligase</keyword>
<dbReference type="GO" id="GO:0031956">
    <property type="term" value="F:medium-chain fatty acid-CoA ligase activity"/>
    <property type="evidence" value="ECO:0007669"/>
    <property type="project" value="TreeGrafter"/>
</dbReference>
<dbReference type="PROSITE" id="PS00455">
    <property type="entry name" value="AMP_BINDING"/>
    <property type="match status" value="1"/>
</dbReference>
<feature type="domain" description="AMP-dependent synthetase/ligase" evidence="3">
    <location>
        <begin position="41"/>
        <end position="412"/>
    </location>
</feature>
<accession>A0A5C4M7L8</accession>
<organism evidence="5 6">
    <name type="scientific">Amycolatopsis alkalitolerans</name>
    <dbReference type="NCBI Taxonomy" id="2547244"/>
    <lineage>
        <taxon>Bacteria</taxon>
        <taxon>Bacillati</taxon>
        <taxon>Actinomycetota</taxon>
        <taxon>Actinomycetes</taxon>
        <taxon>Pseudonocardiales</taxon>
        <taxon>Pseudonocardiaceae</taxon>
        <taxon>Amycolatopsis</taxon>
    </lineage>
</organism>
<dbReference type="InterPro" id="IPR045851">
    <property type="entry name" value="AMP-bd_C_sf"/>
</dbReference>
<dbReference type="EMBL" id="VDFW01000001">
    <property type="protein sequence ID" value="TNC29458.1"/>
    <property type="molecule type" value="Genomic_DNA"/>
</dbReference>
<keyword evidence="6" id="KW-1185">Reference proteome</keyword>
<evidence type="ECO:0000256" key="2">
    <source>
        <dbReference type="ARBA" id="ARBA00022598"/>
    </source>
</evidence>
<dbReference type="RefSeq" id="WP_139094529.1">
    <property type="nucleotide sequence ID" value="NZ_VDFW01000001.1"/>
</dbReference>
<dbReference type="InterPro" id="IPR025110">
    <property type="entry name" value="AMP-bd_C"/>
</dbReference>
<dbReference type="PANTHER" id="PTHR43201">
    <property type="entry name" value="ACYL-COA SYNTHETASE"/>
    <property type="match status" value="1"/>
</dbReference>
<gene>
    <name evidence="5" type="ORF">FG385_00295</name>
</gene>
<evidence type="ECO:0000313" key="5">
    <source>
        <dbReference type="EMBL" id="TNC29458.1"/>
    </source>
</evidence>
<dbReference type="AlphaFoldDB" id="A0A5C4M7L8"/>
<protein>
    <submittedName>
        <fullName evidence="5">Cyclohexanecarboxylate-CoA ligase</fullName>
    </submittedName>
</protein>
<comment type="caution">
    <text evidence="5">The sequence shown here is derived from an EMBL/GenBank/DDBJ whole genome shotgun (WGS) entry which is preliminary data.</text>
</comment>
<proteinExistence type="inferred from homology"/>
<sequence>MTRTLAELLRGQYTPVTDADAAEFRAAGWWPGKTIRSVLSDAAARYPDRVALIGHRAGEPTAHLTYREFDGEANRVASALAAIGVGAGDVVALMLPNWIEYCALVFGINEIGAVYTGIPVSYGERQMIAILRRAKAKALVIPRRWRSTDHLALARRLREEIPSLEHIVVIGDDGAALGPGEHAWTSFVDVPTRSFDPRDSGELCYLGFTSGTTGEPKGAMHTHDTLLYPVQALADHVGPTVFGDPMRQLVASPVGHHTGYVWGILFTVYLAGTGVYVDRWEPNWGVRVIRDEGVTAFFGAPTFLQDMMRTPLADDPDCPLECLVIAGSSVPRTLPAKAGEALGAYIAPAWGMTECSIMSCCTPAEPAQIQGTDGSIFAGSQVRVVDASGADVPVGVTGHLLMRGPGVVLGYYDRPDATDESFLPGLWLKTGDTASIDEHGWLSLRGRSKDIIIRGGENIPVTDVETLLFDHPAVINAALVGYPDERLGERACAVLVTRAGSTLDLPALCDYLLARGLSKHYLPERLVLLDELPTTQSGKIQKFKLRGLVAADQGGLPRGSEAPK</sequence>
<dbReference type="Pfam" id="PF00501">
    <property type="entry name" value="AMP-binding"/>
    <property type="match status" value="1"/>
</dbReference>
<reference evidence="5 6" key="1">
    <citation type="submission" date="2019-06" db="EMBL/GenBank/DDBJ databases">
        <title>Amycolatopsis alkalitolerans sp. nov., isolated from Gastrodia elata Blume.</title>
        <authorList>
            <person name="Narsing Rao M.P."/>
            <person name="Li W.J."/>
        </authorList>
    </citation>
    <scope>NUCLEOTIDE SEQUENCE [LARGE SCALE GENOMIC DNA]</scope>
    <source>
        <strain evidence="5 6">SYSUP0005</strain>
    </source>
</reference>